<gene>
    <name evidence="4" type="ORF">ACHHYP_03835</name>
</gene>
<dbReference type="EMBL" id="JNBR01000466">
    <property type="protein sequence ID" value="OQR92342.1"/>
    <property type="molecule type" value="Genomic_DNA"/>
</dbReference>
<dbReference type="InterPro" id="IPR001841">
    <property type="entry name" value="Znf_RING"/>
</dbReference>
<dbReference type="InterPro" id="IPR013083">
    <property type="entry name" value="Znf_RING/FYVE/PHD"/>
</dbReference>
<dbReference type="Pfam" id="PF00787">
    <property type="entry name" value="PX"/>
    <property type="match status" value="1"/>
</dbReference>
<dbReference type="SUPFAM" id="SSF57850">
    <property type="entry name" value="RING/U-box"/>
    <property type="match status" value="1"/>
</dbReference>
<dbReference type="Pfam" id="PF13639">
    <property type="entry name" value="zf-RING_2"/>
    <property type="match status" value="1"/>
</dbReference>
<comment type="caution">
    <text evidence="4">The sequence shown here is derived from an EMBL/GenBank/DDBJ whole genome shotgun (WGS) entry which is preliminary data.</text>
</comment>
<dbReference type="GO" id="GO:0061630">
    <property type="term" value="F:ubiquitin protein ligase activity"/>
    <property type="evidence" value="ECO:0007669"/>
    <property type="project" value="TreeGrafter"/>
</dbReference>
<evidence type="ECO:0000259" key="3">
    <source>
        <dbReference type="PROSITE" id="PS50195"/>
    </source>
</evidence>
<organism evidence="4 5">
    <name type="scientific">Achlya hypogyna</name>
    <name type="common">Oomycete</name>
    <name type="synonym">Protoachlya hypogyna</name>
    <dbReference type="NCBI Taxonomy" id="1202772"/>
    <lineage>
        <taxon>Eukaryota</taxon>
        <taxon>Sar</taxon>
        <taxon>Stramenopiles</taxon>
        <taxon>Oomycota</taxon>
        <taxon>Saprolegniomycetes</taxon>
        <taxon>Saprolegniales</taxon>
        <taxon>Achlyaceae</taxon>
        <taxon>Achlya</taxon>
    </lineage>
</organism>
<dbReference type="SMART" id="SM00184">
    <property type="entry name" value="RING"/>
    <property type="match status" value="1"/>
</dbReference>
<proteinExistence type="predicted"/>
<accession>A0A1V9Z364</accession>
<feature type="domain" description="PX" evidence="3">
    <location>
        <begin position="1"/>
        <end position="117"/>
    </location>
</feature>
<dbReference type="PANTHER" id="PTHR22765:SF434">
    <property type="entry name" value="GB|AAD18119.1-RELATED"/>
    <property type="match status" value="1"/>
</dbReference>
<dbReference type="PROSITE" id="PS50089">
    <property type="entry name" value="ZF_RING_2"/>
    <property type="match status" value="1"/>
</dbReference>
<name>A0A1V9Z364_ACHHY</name>
<reference evidence="4 5" key="1">
    <citation type="journal article" date="2014" name="Genome Biol. Evol.">
        <title>The secreted proteins of Achlya hypogyna and Thraustotheca clavata identify the ancestral oomycete secretome and reveal gene acquisitions by horizontal gene transfer.</title>
        <authorList>
            <person name="Misner I."/>
            <person name="Blouin N."/>
            <person name="Leonard G."/>
            <person name="Richards T.A."/>
            <person name="Lane C.E."/>
        </authorList>
    </citation>
    <scope>NUCLEOTIDE SEQUENCE [LARGE SCALE GENOMIC DNA]</scope>
    <source>
        <strain evidence="4 5">ATCC 48635</strain>
    </source>
</reference>
<dbReference type="Gene3D" id="3.30.1520.10">
    <property type="entry name" value="Phox-like domain"/>
    <property type="match status" value="1"/>
</dbReference>
<feature type="domain" description="RING-type" evidence="2">
    <location>
        <begin position="137"/>
        <end position="190"/>
    </location>
</feature>
<keyword evidence="5" id="KW-1185">Reference proteome</keyword>
<protein>
    <recommendedName>
        <fullName evidence="6">RING-type domain-containing protein</fullName>
    </recommendedName>
</protein>
<dbReference type="GO" id="GO:0006511">
    <property type="term" value="P:ubiquitin-dependent protein catabolic process"/>
    <property type="evidence" value="ECO:0007669"/>
    <property type="project" value="TreeGrafter"/>
</dbReference>
<dbReference type="Gene3D" id="3.30.40.10">
    <property type="entry name" value="Zinc/RING finger domain, C3HC4 (zinc finger)"/>
    <property type="match status" value="1"/>
</dbReference>
<evidence type="ECO:0000259" key="2">
    <source>
        <dbReference type="PROSITE" id="PS50089"/>
    </source>
</evidence>
<dbReference type="InterPro" id="IPR001683">
    <property type="entry name" value="PX_dom"/>
</dbReference>
<dbReference type="AlphaFoldDB" id="A0A1V9Z364"/>
<keyword evidence="1" id="KW-0862">Zinc</keyword>
<dbReference type="STRING" id="1202772.A0A1V9Z364"/>
<dbReference type="PANTHER" id="PTHR22765">
    <property type="entry name" value="RING FINGER AND PROTEASE ASSOCIATED DOMAIN-CONTAINING"/>
    <property type="match status" value="1"/>
</dbReference>
<evidence type="ECO:0008006" key="6">
    <source>
        <dbReference type="Google" id="ProtNLM"/>
    </source>
</evidence>
<evidence type="ECO:0000313" key="5">
    <source>
        <dbReference type="Proteomes" id="UP000243579"/>
    </source>
</evidence>
<dbReference type="GO" id="GO:0008270">
    <property type="term" value="F:zinc ion binding"/>
    <property type="evidence" value="ECO:0007669"/>
    <property type="project" value="UniProtKB-KW"/>
</dbReference>
<dbReference type="OrthoDB" id="9984778at2759"/>
<dbReference type="SUPFAM" id="SSF64268">
    <property type="entry name" value="PX domain"/>
    <property type="match status" value="1"/>
</dbReference>
<dbReference type="GO" id="GO:0035091">
    <property type="term" value="F:phosphatidylinositol binding"/>
    <property type="evidence" value="ECO:0007669"/>
    <property type="project" value="InterPro"/>
</dbReference>
<dbReference type="InterPro" id="IPR036871">
    <property type="entry name" value="PX_dom_sf"/>
</dbReference>
<dbReference type="InterPro" id="IPR051826">
    <property type="entry name" value="E3_ubiquitin-ligase_domain"/>
</dbReference>
<dbReference type="Proteomes" id="UP000243579">
    <property type="component" value="Unassembled WGS sequence"/>
</dbReference>
<keyword evidence="1" id="KW-0863">Zinc-finger</keyword>
<evidence type="ECO:0000256" key="1">
    <source>
        <dbReference type="PROSITE-ProRule" id="PRU00175"/>
    </source>
</evidence>
<dbReference type="PROSITE" id="PS50195">
    <property type="entry name" value="PX"/>
    <property type="match status" value="1"/>
</dbReference>
<sequence>MLFPDHTRYTLVIVCPKACEFWVLQKRYSEFLALHQALRRYSRGTLKTLVRPVLDLAFPQRHFRADDAVIRHERRRMFSDFVEQVVALLCRCTALTTAPAADLAAIIQGFLNASAGDHATGLPNASAAGCCKSSERCAICLDGLEASADPALPWHLQLPQRVLLLVCGHAFHEGCVVPWLGRNTTCPLCRRMSCRGLVQ</sequence>
<keyword evidence="1" id="KW-0479">Metal-binding</keyword>
<evidence type="ECO:0000313" key="4">
    <source>
        <dbReference type="EMBL" id="OQR92342.1"/>
    </source>
</evidence>